<dbReference type="AlphaFoldDB" id="A0A6A6LC87"/>
<dbReference type="Proteomes" id="UP000467840">
    <property type="component" value="Chromosome 1"/>
</dbReference>
<reference evidence="1 2" key="1">
    <citation type="journal article" date="2020" name="Mol. Plant">
        <title>The Chromosome-Based Rubber Tree Genome Provides New Insights into Spurge Genome Evolution and Rubber Biosynthesis.</title>
        <authorList>
            <person name="Liu J."/>
            <person name="Shi C."/>
            <person name="Shi C.C."/>
            <person name="Li W."/>
            <person name="Zhang Q.J."/>
            <person name="Zhang Y."/>
            <person name="Li K."/>
            <person name="Lu H.F."/>
            <person name="Shi C."/>
            <person name="Zhu S.T."/>
            <person name="Xiao Z.Y."/>
            <person name="Nan H."/>
            <person name="Yue Y."/>
            <person name="Zhu X.G."/>
            <person name="Wu Y."/>
            <person name="Hong X.N."/>
            <person name="Fan G.Y."/>
            <person name="Tong Y."/>
            <person name="Zhang D."/>
            <person name="Mao C.L."/>
            <person name="Liu Y.L."/>
            <person name="Hao S.J."/>
            <person name="Liu W.Q."/>
            <person name="Lv M.Q."/>
            <person name="Zhang H.B."/>
            <person name="Liu Y."/>
            <person name="Hu-Tang G.R."/>
            <person name="Wang J.P."/>
            <person name="Wang J.H."/>
            <person name="Sun Y.H."/>
            <person name="Ni S.B."/>
            <person name="Chen W.B."/>
            <person name="Zhang X.C."/>
            <person name="Jiao Y.N."/>
            <person name="Eichler E.E."/>
            <person name="Li G.H."/>
            <person name="Liu X."/>
            <person name="Gao L.Z."/>
        </authorList>
    </citation>
    <scope>NUCLEOTIDE SEQUENCE [LARGE SCALE GENOMIC DNA]</scope>
    <source>
        <strain evidence="2">cv. GT1</strain>
        <tissue evidence="1">Leaf</tissue>
    </source>
</reference>
<organism evidence="1 2">
    <name type="scientific">Hevea brasiliensis</name>
    <name type="common">Para rubber tree</name>
    <name type="synonym">Siphonia brasiliensis</name>
    <dbReference type="NCBI Taxonomy" id="3981"/>
    <lineage>
        <taxon>Eukaryota</taxon>
        <taxon>Viridiplantae</taxon>
        <taxon>Streptophyta</taxon>
        <taxon>Embryophyta</taxon>
        <taxon>Tracheophyta</taxon>
        <taxon>Spermatophyta</taxon>
        <taxon>Magnoliopsida</taxon>
        <taxon>eudicotyledons</taxon>
        <taxon>Gunneridae</taxon>
        <taxon>Pentapetalae</taxon>
        <taxon>rosids</taxon>
        <taxon>fabids</taxon>
        <taxon>Malpighiales</taxon>
        <taxon>Euphorbiaceae</taxon>
        <taxon>Crotonoideae</taxon>
        <taxon>Micrandreae</taxon>
        <taxon>Hevea</taxon>
    </lineage>
</organism>
<dbReference type="EMBL" id="JAAGAX010000011">
    <property type="protein sequence ID" value="KAF2297626.1"/>
    <property type="molecule type" value="Genomic_DNA"/>
</dbReference>
<protein>
    <submittedName>
        <fullName evidence="1">Uncharacterized protein</fullName>
    </submittedName>
</protein>
<evidence type="ECO:0000313" key="1">
    <source>
        <dbReference type="EMBL" id="KAF2297626.1"/>
    </source>
</evidence>
<accession>A0A6A6LC87</accession>
<proteinExistence type="predicted"/>
<sequence length="137" mass="15184">MSASTVSITANPAARRRPVVVGEEKSNNMELLPKEAPINVGDLAINNVMGNDKHVASHSKDISHHSIRGEAVLERSSKDLAQVKKNNAIAHSTVSPRRTRLAQMVRRLALKSGDYSLSGHKWDYRNLRPELLKLNPF</sequence>
<keyword evidence="2" id="KW-1185">Reference proteome</keyword>
<name>A0A6A6LC87_HEVBR</name>
<gene>
    <name evidence="1" type="ORF">GH714_000395</name>
</gene>
<comment type="caution">
    <text evidence="1">The sequence shown here is derived from an EMBL/GenBank/DDBJ whole genome shotgun (WGS) entry which is preliminary data.</text>
</comment>
<evidence type="ECO:0000313" key="2">
    <source>
        <dbReference type="Proteomes" id="UP000467840"/>
    </source>
</evidence>